<organism evidence="15 16">
    <name type="scientific">Phanerochaete carnosa (strain HHB-10118-sp)</name>
    <name type="common">White-rot fungus</name>
    <name type="synonym">Peniophora carnosa</name>
    <dbReference type="NCBI Taxonomy" id="650164"/>
    <lineage>
        <taxon>Eukaryota</taxon>
        <taxon>Fungi</taxon>
        <taxon>Dikarya</taxon>
        <taxon>Basidiomycota</taxon>
        <taxon>Agaricomycotina</taxon>
        <taxon>Agaricomycetes</taxon>
        <taxon>Polyporales</taxon>
        <taxon>Phanerochaetaceae</taxon>
        <taxon>Phanerochaete</taxon>
    </lineage>
</organism>
<dbReference type="Gene3D" id="3.60.15.10">
    <property type="entry name" value="Ribonuclease Z/Hydroxyacylglutathione hydrolase-like"/>
    <property type="match status" value="1"/>
</dbReference>
<dbReference type="GO" id="GO:0036297">
    <property type="term" value="P:interstrand cross-link repair"/>
    <property type="evidence" value="ECO:0007669"/>
    <property type="project" value="TreeGrafter"/>
</dbReference>
<dbReference type="GO" id="GO:0006310">
    <property type="term" value="P:DNA recombination"/>
    <property type="evidence" value="ECO:0007669"/>
    <property type="project" value="UniProtKB-KW"/>
</dbReference>
<dbReference type="KEGG" id="pco:PHACADRAFT_54509"/>
<dbReference type="InterPro" id="IPR011084">
    <property type="entry name" value="DRMBL"/>
</dbReference>
<dbReference type="GeneID" id="18920018"/>
<dbReference type="InterPro" id="IPR036866">
    <property type="entry name" value="RibonucZ/Hydroxyglut_hydro"/>
</dbReference>
<evidence type="ECO:0000256" key="12">
    <source>
        <dbReference type="ARBA" id="ARBA00042677"/>
    </source>
</evidence>
<evidence type="ECO:0000313" key="16">
    <source>
        <dbReference type="Proteomes" id="UP000008370"/>
    </source>
</evidence>
<protein>
    <recommendedName>
        <fullName evidence="11">Protein artemis</fullName>
    </recommendedName>
    <alternativeName>
        <fullName evidence="12">DNA cross-link repair 1C protein</fullName>
    </alternativeName>
</protein>
<keyword evidence="6" id="KW-0378">Hydrolase</keyword>
<dbReference type="GO" id="GO:0035312">
    <property type="term" value="F:5'-3' DNA exonuclease activity"/>
    <property type="evidence" value="ECO:0007669"/>
    <property type="project" value="TreeGrafter"/>
</dbReference>
<comment type="similarity">
    <text evidence="2">Belongs to the DNA repair metallo-beta-lactamase (DRMBL) family.</text>
</comment>
<dbReference type="RefSeq" id="XP_007399835.1">
    <property type="nucleotide sequence ID" value="XM_007399773.1"/>
</dbReference>
<keyword evidence="8" id="KW-0233">DNA recombination</keyword>
<evidence type="ECO:0000256" key="1">
    <source>
        <dbReference type="ARBA" id="ARBA00004123"/>
    </source>
</evidence>
<dbReference type="InParanoid" id="K5VKX6"/>
<comment type="subcellular location">
    <subcellularLocation>
        <location evidence="1">Nucleus</location>
    </subcellularLocation>
</comment>
<evidence type="ECO:0000256" key="4">
    <source>
        <dbReference type="ARBA" id="ARBA00022759"/>
    </source>
</evidence>
<feature type="non-terminal residue" evidence="15">
    <location>
        <position position="1"/>
    </location>
</feature>
<evidence type="ECO:0000256" key="11">
    <source>
        <dbReference type="ARBA" id="ARBA00039759"/>
    </source>
</evidence>
<dbReference type="EMBL" id="JH930476">
    <property type="protein sequence ID" value="EKM52053.1"/>
    <property type="molecule type" value="Genomic_DNA"/>
</dbReference>
<dbReference type="GO" id="GO:0000723">
    <property type="term" value="P:telomere maintenance"/>
    <property type="evidence" value="ECO:0007669"/>
    <property type="project" value="TreeGrafter"/>
</dbReference>
<keyword evidence="9" id="KW-0234">DNA repair</keyword>
<keyword evidence="4" id="KW-0255">Endonuclease</keyword>
<dbReference type="GO" id="GO:0005634">
    <property type="term" value="C:nucleus"/>
    <property type="evidence" value="ECO:0007669"/>
    <property type="project" value="UniProtKB-SubCell"/>
</dbReference>
<evidence type="ECO:0000256" key="7">
    <source>
        <dbReference type="ARBA" id="ARBA00022839"/>
    </source>
</evidence>
<dbReference type="Pfam" id="PF07522">
    <property type="entry name" value="DRMBL"/>
    <property type="match status" value="1"/>
</dbReference>
<dbReference type="STRING" id="650164.K5VKX6"/>
<gene>
    <name evidence="15" type="ORF">PHACADRAFT_54509</name>
</gene>
<evidence type="ECO:0000259" key="14">
    <source>
        <dbReference type="Pfam" id="PF07522"/>
    </source>
</evidence>
<name>K5VKX6_PHACS</name>
<evidence type="ECO:0000256" key="3">
    <source>
        <dbReference type="ARBA" id="ARBA00022722"/>
    </source>
</evidence>
<keyword evidence="10" id="KW-0539">Nucleus</keyword>
<evidence type="ECO:0000256" key="10">
    <source>
        <dbReference type="ARBA" id="ARBA00023242"/>
    </source>
</evidence>
<accession>K5VKX6</accession>
<reference evidence="15 16" key="1">
    <citation type="journal article" date="2012" name="BMC Genomics">
        <title>Comparative genomics of the white-rot fungi, Phanerochaete carnosa and P. chrysosporium, to elucidate the genetic basis of the distinct wood types they colonize.</title>
        <authorList>
            <person name="Suzuki H."/>
            <person name="MacDonald J."/>
            <person name="Syed K."/>
            <person name="Salamov A."/>
            <person name="Hori C."/>
            <person name="Aerts A."/>
            <person name="Henrissat B."/>
            <person name="Wiebenga A."/>
            <person name="vanKuyk P.A."/>
            <person name="Barry K."/>
            <person name="Lindquist E."/>
            <person name="LaButti K."/>
            <person name="Lapidus A."/>
            <person name="Lucas S."/>
            <person name="Coutinho P."/>
            <person name="Gong Y."/>
            <person name="Samejima M."/>
            <person name="Mahadevan R."/>
            <person name="Abou-Zaid M."/>
            <person name="de Vries R.P."/>
            <person name="Igarashi K."/>
            <person name="Yadav J.S."/>
            <person name="Grigoriev I.V."/>
            <person name="Master E.R."/>
        </authorList>
    </citation>
    <scope>NUCLEOTIDE SEQUENCE [LARGE SCALE GENOMIC DNA]</scope>
    <source>
        <strain evidence="15 16">HHB-10118-sp</strain>
    </source>
</reference>
<dbReference type="GO" id="GO:0003684">
    <property type="term" value="F:damaged DNA binding"/>
    <property type="evidence" value="ECO:0007669"/>
    <property type="project" value="TreeGrafter"/>
</dbReference>
<keyword evidence="7" id="KW-0269">Exonuclease</keyword>
<sequence length="589" mass="66627">MPRGSPYNSFVHPYAIRVDDFSGSSSLKTVPLLHLLSHTHTDHIQGLSARSFGHTVYCSQDAKEMLLRHEVLAERQLREKDVRAENIRTFKHLKIKPLTHDDGMVFYNGSRDLLKPLPLNTPTRCELSNGNHVTITLIDANHCPGAVMFLIQGSLGSILYTGDFRAEPWYLDSLKKNPFLEKYIATWDPHISNAFPETVGETLEAIYLDTACMLSTKLIPSKDEATSGLVSLMKLFPESTRFFINGWTWGYEDIYKVVAKAFRTNIHVDRYKHTVYSHLDREPFLRSIITRDERATRFHACERFDRCSEVKAEGQDTHTSSGNHVVYVNPVTMGATDWQAYIRETEERLQKGETVNHLLVALSRHSPLPELQSFVSLFRPKRIIPNTLDPKLCSLDWAAIPGMFSGLLALDEASFRTEVRQSIAEELGLQWTTMSLNLDDGEDVAITNLEGNGSLEIAERWADDGKIRHKLQTLLKYLDGPERNSVERLLKVSASTDTQSQTQDVWNEMSAGPLKVEAKAQFKERGFQGRATHSQTERAMARLHAGFSKPSARMQVDSDAETEDGDNEEAHMNTAHFLFASYADMPSQL</sequence>
<dbReference type="GO" id="GO:0006303">
    <property type="term" value="P:double-strand break repair via nonhomologous end joining"/>
    <property type="evidence" value="ECO:0007669"/>
    <property type="project" value="TreeGrafter"/>
</dbReference>
<feature type="region of interest" description="Disordered" evidence="13">
    <location>
        <begin position="546"/>
        <end position="567"/>
    </location>
</feature>
<evidence type="ECO:0000256" key="2">
    <source>
        <dbReference type="ARBA" id="ARBA00010304"/>
    </source>
</evidence>
<dbReference type="HOGENOM" id="CLU_463515_0_0_1"/>
<keyword evidence="16" id="KW-1185">Reference proteome</keyword>
<feature type="domain" description="DNA repair metallo-beta-lactamase" evidence="14">
    <location>
        <begin position="284"/>
        <end position="387"/>
    </location>
</feature>
<keyword evidence="3" id="KW-0540">Nuclease</keyword>
<evidence type="ECO:0000256" key="5">
    <source>
        <dbReference type="ARBA" id="ARBA00022763"/>
    </source>
</evidence>
<dbReference type="PANTHER" id="PTHR23240:SF8">
    <property type="entry name" value="PROTEIN ARTEMIS"/>
    <property type="match status" value="1"/>
</dbReference>
<evidence type="ECO:0000313" key="15">
    <source>
        <dbReference type="EMBL" id="EKM52053.1"/>
    </source>
</evidence>
<evidence type="ECO:0000256" key="6">
    <source>
        <dbReference type="ARBA" id="ARBA00022801"/>
    </source>
</evidence>
<proteinExistence type="inferred from homology"/>
<dbReference type="GO" id="GO:0004519">
    <property type="term" value="F:endonuclease activity"/>
    <property type="evidence" value="ECO:0007669"/>
    <property type="project" value="UniProtKB-KW"/>
</dbReference>
<dbReference type="OrthoDB" id="5561659at2759"/>
<dbReference type="PANTHER" id="PTHR23240">
    <property type="entry name" value="DNA CROSS-LINK REPAIR PROTEIN PSO2/SNM1-RELATED"/>
    <property type="match status" value="1"/>
</dbReference>
<evidence type="ECO:0000256" key="8">
    <source>
        <dbReference type="ARBA" id="ARBA00023172"/>
    </source>
</evidence>
<dbReference type="AlphaFoldDB" id="K5VKX6"/>
<dbReference type="Proteomes" id="UP000008370">
    <property type="component" value="Unassembled WGS sequence"/>
</dbReference>
<evidence type="ECO:0000256" key="9">
    <source>
        <dbReference type="ARBA" id="ARBA00023204"/>
    </source>
</evidence>
<keyword evidence="5" id="KW-0227">DNA damage</keyword>
<dbReference type="SUPFAM" id="SSF56281">
    <property type="entry name" value="Metallo-hydrolase/oxidoreductase"/>
    <property type="match status" value="1"/>
</dbReference>
<evidence type="ECO:0000256" key="13">
    <source>
        <dbReference type="SAM" id="MobiDB-lite"/>
    </source>
</evidence>
<feature type="compositionally biased region" description="Acidic residues" evidence="13">
    <location>
        <begin position="558"/>
        <end position="567"/>
    </location>
</feature>